<dbReference type="PROSITE" id="PS51144">
    <property type="entry name" value="ALPHA_CA_2"/>
    <property type="match status" value="1"/>
</dbReference>
<evidence type="ECO:0000313" key="13">
    <source>
        <dbReference type="Proteomes" id="UP001548590"/>
    </source>
</evidence>
<dbReference type="Gene3D" id="3.10.200.10">
    <property type="entry name" value="Alpha carbonic anhydrase"/>
    <property type="match status" value="1"/>
</dbReference>
<evidence type="ECO:0000259" key="11">
    <source>
        <dbReference type="PROSITE" id="PS51144"/>
    </source>
</evidence>
<dbReference type="InterPro" id="IPR018338">
    <property type="entry name" value="Carbonic_anhydrase_a-class_CS"/>
</dbReference>
<dbReference type="PANTHER" id="PTHR18952:SF265">
    <property type="entry name" value="CARBONIC ANHYDRASE"/>
    <property type="match status" value="1"/>
</dbReference>
<dbReference type="EMBL" id="JBEWLZ010000017">
    <property type="protein sequence ID" value="MET1491899.1"/>
    <property type="molecule type" value="Genomic_DNA"/>
</dbReference>
<evidence type="ECO:0000256" key="3">
    <source>
        <dbReference type="ARBA" id="ARBA00010718"/>
    </source>
</evidence>
<evidence type="ECO:0000256" key="10">
    <source>
        <dbReference type="RuleBase" id="RU367011"/>
    </source>
</evidence>
<evidence type="ECO:0000256" key="1">
    <source>
        <dbReference type="ARBA" id="ARBA00001947"/>
    </source>
</evidence>
<dbReference type="Proteomes" id="UP001548590">
    <property type="component" value="Unassembled WGS sequence"/>
</dbReference>
<keyword evidence="8 10" id="KW-0456">Lyase</keyword>
<evidence type="ECO:0000256" key="7">
    <source>
        <dbReference type="ARBA" id="ARBA00022833"/>
    </source>
</evidence>
<dbReference type="EC" id="4.2.1.1" evidence="4 10"/>
<dbReference type="InterPro" id="IPR036398">
    <property type="entry name" value="CA_dom_sf"/>
</dbReference>
<dbReference type="InterPro" id="IPR001148">
    <property type="entry name" value="CA_dom"/>
</dbReference>
<dbReference type="SMART" id="SM01057">
    <property type="entry name" value="Carb_anhydrase"/>
    <property type="match status" value="1"/>
</dbReference>
<evidence type="ECO:0000256" key="9">
    <source>
        <dbReference type="ARBA" id="ARBA00048348"/>
    </source>
</evidence>
<protein>
    <recommendedName>
        <fullName evidence="5 10">Carbonic anhydrase</fullName>
        <ecNumber evidence="4 10">4.2.1.1</ecNumber>
    </recommendedName>
</protein>
<keyword evidence="13" id="KW-1185">Reference proteome</keyword>
<reference evidence="12 13" key="1">
    <citation type="submission" date="2024-07" db="EMBL/GenBank/DDBJ databases">
        <title>Uliginosibacterium paludis KCTC:42655.</title>
        <authorList>
            <person name="Kim M.K."/>
        </authorList>
    </citation>
    <scope>NUCLEOTIDE SEQUENCE [LARGE SCALE GENOMIC DNA]</scope>
    <source>
        <strain evidence="12 13">KCTC 42655</strain>
    </source>
</reference>
<dbReference type="InterPro" id="IPR023561">
    <property type="entry name" value="Carbonic_anhydrase_a-class"/>
</dbReference>
<keyword evidence="10" id="KW-0732">Signal</keyword>
<evidence type="ECO:0000256" key="5">
    <source>
        <dbReference type="ARBA" id="ARBA00014628"/>
    </source>
</evidence>
<evidence type="ECO:0000256" key="2">
    <source>
        <dbReference type="ARBA" id="ARBA00002904"/>
    </source>
</evidence>
<comment type="caution">
    <text evidence="12">The sequence shown here is derived from an EMBL/GenBank/DDBJ whole genome shotgun (WGS) entry which is preliminary data.</text>
</comment>
<comment type="catalytic activity">
    <reaction evidence="9 10">
        <text>hydrogencarbonate + H(+) = CO2 + H2O</text>
        <dbReference type="Rhea" id="RHEA:10748"/>
        <dbReference type="ChEBI" id="CHEBI:15377"/>
        <dbReference type="ChEBI" id="CHEBI:15378"/>
        <dbReference type="ChEBI" id="CHEBI:16526"/>
        <dbReference type="ChEBI" id="CHEBI:17544"/>
        <dbReference type="EC" id="4.2.1.1"/>
    </reaction>
</comment>
<keyword evidence="7 10" id="KW-0862">Zinc</keyword>
<comment type="similarity">
    <text evidence="3 10">Belongs to the alpha-carbonic anhydrase family.</text>
</comment>
<evidence type="ECO:0000256" key="6">
    <source>
        <dbReference type="ARBA" id="ARBA00022723"/>
    </source>
</evidence>
<organism evidence="12 13">
    <name type="scientific">Uliginosibacterium paludis</name>
    <dbReference type="NCBI Taxonomy" id="1615952"/>
    <lineage>
        <taxon>Bacteria</taxon>
        <taxon>Pseudomonadati</taxon>
        <taxon>Pseudomonadota</taxon>
        <taxon>Betaproteobacteria</taxon>
        <taxon>Rhodocyclales</taxon>
        <taxon>Zoogloeaceae</taxon>
        <taxon>Uliginosibacterium</taxon>
    </lineage>
</organism>
<comment type="function">
    <text evidence="2 10">Reversible hydration of carbon dioxide.</text>
</comment>
<dbReference type="CDD" id="cd03124">
    <property type="entry name" value="alpha_CA_prokaryotic_like"/>
    <property type="match status" value="1"/>
</dbReference>
<dbReference type="PROSITE" id="PS00162">
    <property type="entry name" value="ALPHA_CA_1"/>
    <property type="match status" value="1"/>
</dbReference>
<dbReference type="Pfam" id="PF00194">
    <property type="entry name" value="Carb_anhydrase"/>
    <property type="match status" value="1"/>
</dbReference>
<feature type="signal peptide" evidence="10">
    <location>
        <begin position="1"/>
        <end position="22"/>
    </location>
</feature>
<dbReference type="SUPFAM" id="SSF51069">
    <property type="entry name" value="Carbonic anhydrase"/>
    <property type="match status" value="1"/>
</dbReference>
<evidence type="ECO:0000256" key="4">
    <source>
        <dbReference type="ARBA" id="ARBA00012925"/>
    </source>
</evidence>
<evidence type="ECO:0000256" key="8">
    <source>
        <dbReference type="ARBA" id="ARBA00023239"/>
    </source>
</evidence>
<evidence type="ECO:0000313" key="12">
    <source>
        <dbReference type="EMBL" id="MET1491899.1"/>
    </source>
</evidence>
<name>A0ABV2CVE1_9RHOO</name>
<feature type="domain" description="Alpha-carbonic anhydrase" evidence="11">
    <location>
        <begin position="25"/>
        <end position="247"/>
    </location>
</feature>
<feature type="chain" id="PRO_5044961018" description="Carbonic anhydrase" evidence="10">
    <location>
        <begin position="23"/>
        <end position="247"/>
    </location>
</feature>
<keyword evidence="6 10" id="KW-0479">Metal-binding</keyword>
<sequence length="247" mass="26789">MKSALIGAALLAGVAAVPSAWAEGPHWGYEGEIAAEHWAELAPEFATCAAGQNQSPIDISGEVHATGLPKLGFDYKTPVVSVVNNGHTIQANFAPGSTLTLGGHAYELKQMHFHVPSENQIHGKQFAMEGHLVHQDKAGRLAVVAVMFREGRTQSALASLWKQMPEQADGEHAFDGRLTAAQLLPKKRDYYYFSGSLTTPPCSEGVSWIVLKQPVEGSKAQVEQFARVVRHPNNRPVQPRNARIVIN</sequence>
<dbReference type="InterPro" id="IPR041891">
    <property type="entry name" value="Alpha_CA_prokaryot-like"/>
</dbReference>
<gene>
    <name evidence="12" type="ORF">ABVT11_18815</name>
</gene>
<dbReference type="RefSeq" id="WP_345928034.1">
    <property type="nucleotide sequence ID" value="NZ_JBDIVF010000005.1"/>
</dbReference>
<dbReference type="PANTHER" id="PTHR18952">
    <property type="entry name" value="CARBONIC ANHYDRASE"/>
    <property type="match status" value="1"/>
</dbReference>
<accession>A0ABV2CVE1</accession>
<comment type="cofactor">
    <cofactor evidence="1 10">
        <name>Zn(2+)</name>
        <dbReference type="ChEBI" id="CHEBI:29105"/>
    </cofactor>
</comment>
<proteinExistence type="inferred from homology"/>